<dbReference type="EMBL" id="KB201671">
    <property type="protein sequence ID" value="ESO95221.1"/>
    <property type="molecule type" value="Genomic_DNA"/>
</dbReference>
<dbReference type="CDD" id="cd08050">
    <property type="entry name" value="TAF6C"/>
    <property type="match status" value="1"/>
</dbReference>
<dbReference type="SUPFAM" id="SSF47113">
    <property type="entry name" value="Histone-fold"/>
    <property type="match status" value="1"/>
</dbReference>
<dbReference type="OrthoDB" id="361039at2759"/>
<dbReference type="InterPro" id="IPR009072">
    <property type="entry name" value="Histone-fold"/>
</dbReference>
<dbReference type="GO" id="GO:0046695">
    <property type="term" value="C:SLIK (SAGA-like) complex"/>
    <property type="evidence" value="ECO:0007669"/>
    <property type="project" value="InterPro"/>
</dbReference>
<evidence type="ECO:0000256" key="7">
    <source>
        <dbReference type="ARBA" id="ARBA00023242"/>
    </source>
</evidence>
<evidence type="ECO:0000256" key="5">
    <source>
        <dbReference type="ARBA" id="ARBA00023015"/>
    </source>
</evidence>
<evidence type="ECO:0000313" key="12">
    <source>
        <dbReference type="Proteomes" id="UP000030746"/>
    </source>
</evidence>
<evidence type="ECO:0000313" key="11">
    <source>
        <dbReference type="EMBL" id="ESO95221.1"/>
    </source>
</evidence>
<keyword evidence="6" id="KW-0804">Transcription</keyword>
<name>V4ANK8_LOTGI</name>
<dbReference type="STRING" id="225164.V4ANK8"/>
<keyword evidence="5" id="KW-0805">Transcription regulation</keyword>
<dbReference type="GO" id="GO:0016251">
    <property type="term" value="F:RNA polymerase II general transcription initiation factor activity"/>
    <property type="evidence" value="ECO:0007669"/>
    <property type="project" value="InterPro"/>
</dbReference>
<protein>
    <recommendedName>
        <fullName evidence="4">Histone H4</fullName>
    </recommendedName>
    <alternativeName>
        <fullName evidence="8">Transcription initiation factor TFIID subunit 6</fullName>
    </alternativeName>
</protein>
<dbReference type="Pfam" id="PF02969">
    <property type="entry name" value="TAF"/>
    <property type="match status" value="1"/>
</dbReference>
<dbReference type="HOGENOM" id="CLU_021711_2_0_1"/>
<dbReference type="Pfam" id="PF07571">
    <property type="entry name" value="TAF6_C"/>
    <property type="match status" value="1"/>
</dbReference>
<dbReference type="InterPro" id="IPR046344">
    <property type="entry name" value="TAF6_C_sf"/>
</dbReference>
<feature type="region of interest" description="Disordered" evidence="9">
    <location>
        <begin position="465"/>
        <end position="577"/>
    </location>
</feature>
<evidence type="ECO:0000256" key="1">
    <source>
        <dbReference type="ARBA" id="ARBA00004123"/>
    </source>
</evidence>
<dbReference type="GO" id="GO:0046982">
    <property type="term" value="F:protein heterodimerization activity"/>
    <property type="evidence" value="ECO:0007669"/>
    <property type="project" value="InterPro"/>
</dbReference>
<dbReference type="CTD" id="20243078"/>
<evidence type="ECO:0000256" key="6">
    <source>
        <dbReference type="ARBA" id="ARBA00023163"/>
    </source>
</evidence>
<dbReference type="CDD" id="cd22931">
    <property type="entry name" value="HFD_TAF6"/>
    <property type="match status" value="1"/>
</dbReference>
<organism evidence="11 12">
    <name type="scientific">Lottia gigantea</name>
    <name type="common">Giant owl limpet</name>
    <dbReference type="NCBI Taxonomy" id="225164"/>
    <lineage>
        <taxon>Eukaryota</taxon>
        <taxon>Metazoa</taxon>
        <taxon>Spiralia</taxon>
        <taxon>Lophotrochozoa</taxon>
        <taxon>Mollusca</taxon>
        <taxon>Gastropoda</taxon>
        <taxon>Patellogastropoda</taxon>
        <taxon>Lottioidea</taxon>
        <taxon>Lottiidae</taxon>
        <taxon>Lottia</taxon>
    </lineage>
</organism>
<dbReference type="GeneID" id="20243078"/>
<comment type="similarity">
    <text evidence="2">Belongs to the TAF6 family.</text>
</comment>
<keyword evidence="12" id="KW-1185">Reference proteome</keyword>
<proteinExistence type="inferred from homology"/>
<comment type="subcellular location">
    <subcellularLocation>
        <location evidence="1">Nucleus</location>
    </subcellularLocation>
</comment>
<dbReference type="InterPro" id="IPR037796">
    <property type="entry name" value="TAF6"/>
</dbReference>
<dbReference type="Gene3D" id="1.25.40.770">
    <property type="entry name" value="TAF6, C-terminal HEAT repeat domain"/>
    <property type="match status" value="1"/>
</dbReference>
<reference evidence="11 12" key="1">
    <citation type="journal article" date="2013" name="Nature">
        <title>Insights into bilaterian evolution from three spiralian genomes.</title>
        <authorList>
            <person name="Simakov O."/>
            <person name="Marletaz F."/>
            <person name="Cho S.J."/>
            <person name="Edsinger-Gonzales E."/>
            <person name="Havlak P."/>
            <person name="Hellsten U."/>
            <person name="Kuo D.H."/>
            <person name="Larsson T."/>
            <person name="Lv J."/>
            <person name="Arendt D."/>
            <person name="Savage R."/>
            <person name="Osoegawa K."/>
            <person name="de Jong P."/>
            <person name="Grimwood J."/>
            <person name="Chapman J.A."/>
            <person name="Shapiro H."/>
            <person name="Aerts A."/>
            <person name="Otillar R.P."/>
            <person name="Terry A.Y."/>
            <person name="Boore J.L."/>
            <person name="Grigoriev I.V."/>
            <person name="Lindberg D.R."/>
            <person name="Seaver E.C."/>
            <person name="Weisblat D.A."/>
            <person name="Putnam N.H."/>
            <person name="Rokhsar D.S."/>
        </authorList>
    </citation>
    <scope>NUCLEOTIDE SEQUENCE [LARGE SCALE GENOMIC DNA]</scope>
</reference>
<evidence type="ECO:0000256" key="9">
    <source>
        <dbReference type="SAM" id="MobiDB-lite"/>
    </source>
</evidence>
<accession>V4ANK8</accession>
<dbReference type="FunFam" id="1.25.40.770:FF:000001">
    <property type="entry name" value="Transcription initiation factor TFIID subunit 6"/>
    <property type="match status" value="1"/>
</dbReference>
<dbReference type="InterPro" id="IPR011442">
    <property type="entry name" value="TAF6_C"/>
</dbReference>
<dbReference type="RefSeq" id="XP_009054086.1">
    <property type="nucleotide sequence ID" value="XM_009055838.1"/>
</dbReference>
<feature type="compositionally biased region" description="Low complexity" evidence="9">
    <location>
        <begin position="514"/>
        <end position="538"/>
    </location>
</feature>
<evidence type="ECO:0000256" key="4">
    <source>
        <dbReference type="ARBA" id="ARBA00020836"/>
    </source>
</evidence>
<dbReference type="OMA" id="MPEETCQ"/>
<keyword evidence="7" id="KW-0539">Nucleus</keyword>
<dbReference type="KEGG" id="lgi:LOTGIDRAFT_175212"/>
<sequence length="577" mass="63456">MSHSSEKEGKVVGNLSGESMKTIAESVAINGVGDQAAGFLAEDCTYRLKQLVQESIKFLQHGKRRKLTTNDFDMALRSNNIEPLYGFHTPDLIPFRFASGGGRELYFNEEKELDLQEVINTQLPKIPLDVSLKAHWLCIDGEQPAIPENPPPATKDQQKLQSLDTSIKSQIDKVNKPKTSSEGKSTRLKLKGADMVKLKDISTHELSVEQQLYYKEITEACVGSDETRRSEALQSLATDPGLHQMLPRYSSFISEGVKINVVQHNLALLIYLMRMVKSLMDNQTLFLEKYLHEMIPGVCTCIVSKQLCLRPDVDNHWALRDFAARLMAQISKNYSTNTNNIQARTTKMYTQALQDERSALATQYGAVAGMGELGAEVIKTFLLPNLKLLGERLKTAIEGPIINNVDKIASDHIKKLLTKYLPSVLKTVHSVSETVEDYTKEYGYLGPGLHTSVIKERTTIVTQTPVSKPSLNIQQSGTPTTPRFPSASVVPRTPTTPNIPHQQKYVIMSSQGRSSTGTQPTSLSLPTSSSSTSSSTPTIVKLVSNSNQPPPAPSSSAATVQGPSGQKYVVMSLPKDG</sequence>
<evidence type="ECO:0000256" key="8">
    <source>
        <dbReference type="ARBA" id="ARBA00040091"/>
    </source>
</evidence>
<comment type="subunit">
    <text evidence="3">The nucleosome is a histone octamer containing two molecules each of H2A, H2B, H3 and H4 assembled in one H3-H4 heterotetramer and two H2A-H2B heterodimers. The octamer wraps approximately 147 bp of DNA.</text>
</comment>
<evidence type="ECO:0000256" key="2">
    <source>
        <dbReference type="ARBA" id="ARBA00007688"/>
    </source>
</evidence>
<dbReference type="Proteomes" id="UP000030746">
    <property type="component" value="Unassembled WGS sequence"/>
</dbReference>
<dbReference type="GO" id="GO:0003713">
    <property type="term" value="F:transcription coactivator activity"/>
    <property type="evidence" value="ECO:0007669"/>
    <property type="project" value="TreeGrafter"/>
</dbReference>
<feature type="domain" description="TATA box binding protein associated factor (TAF) histone-like fold" evidence="10">
    <location>
        <begin position="13"/>
        <end position="77"/>
    </location>
</feature>
<dbReference type="Gene3D" id="1.10.20.10">
    <property type="entry name" value="Histone, subunit A"/>
    <property type="match status" value="1"/>
</dbReference>
<dbReference type="GO" id="GO:0005669">
    <property type="term" value="C:transcription factor TFIID complex"/>
    <property type="evidence" value="ECO:0007669"/>
    <property type="project" value="InterPro"/>
</dbReference>
<dbReference type="PANTHER" id="PTHR10221:SF9">
    <property type="entry name" value="TRANSCRIPTION INITIATION FACTOR TFIID SUBUNIT 6"/>
    <property type="match status" value="1"/>
</dbReference>
<dbReference type="GO" id="GO:0000124">
    <property type="term" value="C:SAGA complex"/>
    <property type="evidence" value="ECO:0007669"/>
    <property type="project" value="InterPro"/>
</dbReference>
<dbReference type="PANTHER" id="PTHR10221">
    <property type="entry name" value="TRANSCRIPTION INITIATION FACTOR TFIID SUBUNIT 6"/>
    <property type="match status" value="1"/>
</dbReference>
<gene>
    <name evidence="11" type="ORF">LOTGIDRAFT_175212</name>
</gene>
<evidence type="ECO:0000256" key="3">
    <source>
        <dbReference type="ARBA" id="ARBA00011538"/>
    </source>
</evidence>
<dbReference type="InterPro" id="IPR004823">
    <property type="entry name" value="TAF_TATA-bd_Histone-like_dom"/>
</dbReference>
<dbReference type="GO" id="GO:0051123">
    <property type="term" value="P:RNA polymerase II preinitiation complex assembly"/>
    <property type="evidence" value="ECO:0007669"/>
    <property type="project" value="TreeGrafter"/>
</dbReference>
<evidence type="ECO:0000259" key="10">
    <source>
        <dbReference type="SMART" id="SM00803"/>
    </source>
</evidence>
<dbReference type="SMART" id="SM00803">
    <property type="entry name" value="TAF"/>
    <property type="match status" value="1"/>
</dbReference>
<dbReference type="AlphaFoldDB" id="V4ANK8"/>
<feature type="compositionally biased region" description="Polar residues" evidence="9">
    <location>
        <begin position="465"/>
        <end position="483"/>
    </location>
</feature>